<dbReference type="PANTHER" id="PTHR43542:SF1">
    <property type="entry name" value="METHYLTRANSFERASE"/>
    <property type="match status" value="1"/>
</dbReference>
<reference evidence="4" key="1">
    <citation type="journal article" date="2019" name="Int. J. Syst. Evol. Microbiol.">
        <title>The Global Catalogue of Microorganisms (GCM) 10K type strain sequencing project: providing services to taxonomists for standard genome sequencing and annotation.</title>
        <authorList>
            <consortium name="The Broad Institute Genomics Platform"/>
            <consortium name="The Broad Institute Genome Sequencing Center for Infectious Disease"/>
            <person name="Wu L."/>
            <person name="Ma J."/>
        </authorList>
    </citation>
    <scope>NUCLEOTIDE SEQUENCE [LARGE SCALE GENOMIC DNA]</scope>
    <source>
        <strain evidence="4">CGMCC 1.15277</strain>
    </source>
</reference>
<organism evidence="3 4">
    <name type="scientific">Luteococcus sanguinis</name>
    <dbReference type="NCBI Taxonomy" id="174038"/>
    <lineage>
        <taxon>Bacteria</taxon>
        <taxon>Bacillati</taxon>
        <taxon>Actinomycetota</taxon>
        <taxon>Actinomycetes</taxon>
        <taxon>Propionibacteriales</taxon>
        <taxon>Propionibacteriaceae</taxon>
        <taxon>Luteococcus</taxon>
    </lineage>
</organism>
<dbReference type="Gene3D" id="3.40.50.150">
    <property type="entry name" value="Vaccinia Virus protein VP39"/>
    <property type="match status" value="1"/>
</dbReference>
<dbReference type="InterPro" id="IPR004398">
    <property type="entry name" value="RNA_MeTrfase_RsmD"/>
</dbReference>
<keyword evidence="1 3" id="KW-0489">Methyltransferase</keyword>
<keyword evidence="4" id="KW-1185">Reference proteome</keyword>
<dbReference type="Pfam" id="PF03602">
    <property type="entry name" value="Cons_hypoth95"/>
    <property type="match status" value="1"/>
</dbReference>
<dbReference type="SUPFAM" id="SSF53335">
    <property type="entry name" value="S-adenosyl-L-methionine-dependent methyltransferases"/>
    <property type="match status" value="1"/>
</dbReference>
<name>A0ABW1WZY3_9ACTN</name>
<dbReference type="GO" id="GO:0052913">
    <property type="term" value="F:16S rRNA (guanine(966)-N(2))-methyltransferase activity"/>
    <property type="evidence" value="ECO:0007669"/>
    <property type="project" value="UniProtKB-EC"/>
</dbReference>
<evidence type="ECO:0000313" key="3">
    <source>
        <dbReference type="EMBL" id="MFC6395799.1"/>
    </source>
</evidence>
<accession>A0ABW1WZY3</accession>
<sequence>MSRIIAGRAKGLRLTTPTGDRTRPTTDRVREAFFSALATWNGTGDQSAEEHLAGVGFVDLYAGSGAVGLEAASRGASPVVLVEHDGPTARIAKANANKARLSVETVTSSVDAWLDRPGGEFDVIWADPPYHLTNDHLKRTLELAMPHLVHNGMLVIERSARDPEPTFPAGTEHWSRNYGETALYWCQRTETPVEEDE</sequence>
<proteinExistence type="predicted"/>
<keyword evidence="2 3" id="KW-0808">Transferase</keyword>
<evidence type="ECO:0000313" key="4">
    <source>
        <dbReference type="Proteomes" id="UP001596266"/>
    </source>
</evidence>
<dbReference type="PANTHER" id="PTHR43542">
    <property type="entry name" value="METHYLTRANSFERASE"/>
    <property type="match status" value="1"/>
</dbReference>
<evidence type="ECO:0000256" key="2">
    <source>
        <dbReference type="ARBA" id="ARBA00022679"/>
    </source>
</evidence>
<gene>
    <name evidence="3" type="ORF">ACFP57_02145</name>
</gene>
<dbReference type="PROSITE" id="PS00092">
    <property type="entry name" value="N6_MTASE"/>
    <property type="match status" value="1"/>
</dbReference>
<dbReference type="RefSeq" id="WP_343884498.1">
    <property type="nucleotide sequence ID" value="NZ_BAAAKI010000002.1"/>
</dbReference>
<dbReference type="Proteomes" id="UP001596266">
    <property type="component" value="Unassembled WGS sequence"/>
</dbReference>
<evidence type="ECO:0000256" key="1">
    <source>
        <dbReference type="ARBA" id="ARBA00022603"/>
    </source>
</evidence>
<dbReference type="InterPro" id="IPR029063">
    <property type="entry name" value="SAM-dependent_MTases_sf"/>
</dbReference>
<dbReference type="InterPro" id="IPR002052">
    <property type="entry name" value="DNA_methylase_N6_adenine_CS"/>
</dbReference>
<dbReference type="PIRSF" id="PIRSF004553">
    <property type="entry name" value="CHP00095"/>
    <property type="match status" value="1"/>
</dbReference>
<comment type="caution">
    <text evidence="3">The sequence shown here is derived from an EMBL/GenBank/DDBJ whole genome shotgun (WGS) entry which is preliminary data.</text>
</comment>
<protein>
    <submittedName>
        <fullName evidence="3">RsmD family RNA methyltransferase</fullName>
        <ecNumber evidence="3">2.1.1.171</ecNumber>
    </submittedName>
</protein>
<dbReference type="EMBL" id="JBHSUA010000007">
    <property type="protein sequence ID" value="MFC6395799.1"/>
    <property type="molecule type" value="Genomic_DNA"/>
</dbReference>
<dbReference type="EC" id="2.1.1.171" evidence="3"/>
<dbReference type="CDD" id="cd02440">
    <property type="entry name" value="AdoMet_MTases"/>
    <property type="match status" value="1"/>
</dbReference>